<dbReference type="RefSeq" id="XP_044724035.1">
    <property type="nucleotide sequence ID" value="XM_044860402.1"/>
</dbReference>
<keyword evidence="3" id="KW-1185">Reference proteome</keyword>
<comment type="caution">
    <text evidence="2">The sequence shown here is derived from an EMBL/GenBank/DDBJ whole genome shotgun (WGS) entry which is preliminary data.</text>
</comment>
<evidence type="ECO:0000313" key="2">
    <source>
        <dbReference type="EMBL" id="KAH0966522.1"/>
    </source>
</evidence>
<protein>
    <submittedName>
        <fullName evidence="2">Heterokaryon incompatibility protein (HET) domain-containing protein</fullName>
    </submittedName>
</protein>
<reference evidence="2" key="1">
    <citation type="submission" date="2021-09" db="EMBL/GenBank/DDBJ databases">
        <title>A high-quality genome of the endoparasitic fungus Hirsutella rhossiliensis with a comparison of Hirsutella genomes reveals transposable elements contributing to genome size variation.</title>
        <authorList>
            <person name="Lin R."/>
            <person name="Jiao Y."/>
            <person name="Sun X."/>
            <person name="Ling J."/>
            <person name="Xie B."/>
            <person name="Cheng X."/>
        </authorList>
    </citation>
    <scope>NUCLEOTIDE SEQUENCE</scope>
    <source>
        <strain evidence="2">HR02</strain>
    </source>
</reference>
<organism evidence="2 3">
    <name type="scientific">Hirsutella rhossiliensis</name>
    <dbReference type="NCBI Taxonomy" id="111463"/>
    <lineage>
        <taxon>Eukaryota</taxon>
        <taxon>Fungi</taxon>
        <taxon>Dikarya</taxon>
        <taxon>Ascomycota</taxon>
        <taxon>Pezizomycotina</taxon>
        <taxon>Sordariomycetes</taxon>
        <taxon>Hypocreomycetidae</taxon>
        <taxon>Hypocreales</taxon>
        <taxon>Ophiocordycipitaceae</taxon>
        <taxon>Hirsutella</taxon>
    </lineage>
</organism>
<dbReference type="PANTHER" id="PTHR33112:SF12">
    <property type="entry name" value="HETEROKARYON INCOMPATIBILITY DOMAIN-CONTAINING PROTEIN"/>
    <property type="match status" value="1"/>
</dbReference>
<proteinExistence type="predicted"/>
<sequence>MADIQEPPELVQAGQLCDRCQMLDFEAMFADEVNEEPMGALSLYIDTSCPFCGLVSQAIGRAWGPGWDAARLGRSAANKQPQLFMMSRSPLSVKEAGRTEHPHPRLLLAISQEPPGRHRNRATLREIDQIKNRFLIAEFEALPHRDEEAHFLPRREIGSRIKPRQLRGWLDACQQHKHSREAASRRDDHDLFAAGPGFRLVDVADECLVQRTERCDYVALSYVWGPLPTTLRPGNATGQTPILLSTQQMIEELGIKGIRDTMELTRQIGMRYLWVDTLCIVQDDRVDQARLVGRMDHVYNSATVTVIAACGTDADAGLSGIRARRGHPIRSHKIVDSDGTTLNLSLCLPSLCDEVRRATWNMRGWTFQEQCLSRRCLYFTPDEVFFNCSIEIQDYQRAVQEFGRKNLTFASDVLNAFEGIFSRFSKSVDRGHRADLDIRQTQGLPSHLLFQAILWFPSDSARKRTCLPSQPGGVAESFSTWSWASWTGPIEFVFADSAWLSRNISQAPIKGVPLHVPITRWHFGVSTGPVWSREVWAACDERPPIARGISTEELFRTKGELGRVGIDVDLLVENATAEPGRPLACGELGFFGPCVQI</sequence>
<dbReference type="PANTHER" id="PTHR33112">
    <property type="entry name" value="DOMAIN PROTEIN, PUTATIVE-RELATED"/>
    <property type="match status" value="1"/>
</dbReference>
<accession>A0A9P8N8E1</accession>
<dbReference type="OrthoDB" id="5135333at2759"/>
<dbReference type="GeneID" id="68351060"/>
<dbReference type="AlphaFoldDB" id="A0A9P8N8E1"/>
<gene>
    <name evidence="2" type="ORF">HRG_01931</name>
</gene>
<name>A0A9P8N8E1_9HYPO</name>
<evidence type="ECO:0000259" key="1">
    <source>
        <dbReference type="Pfam" id="PF06985"/>
    </source>
</evidence>
<evidence type="ECO:0000313" key="3">
    <source>
        <dbReference type="Proteomes" id="UP000824596"/>
    </source>
</evidence>
<dbReference type="Pfam" id="PF06985">
    <property type="entry name" value="HET"/>
    <property type="match status" value="1"/>
</dbReference>
<dbReference type="InterPro" id="IPR010730">
    <property type="entry name" value="HET"/>
</dbReference>
<dbReference type="EMBL" id="JAIZPD010000002">
    <property type="protein sequence ID" value="KAH0966522.1"/>
    <property type="molecule type" value="Genomic_DNA"/>
</dbReference>
<feature type="domain" description="Heterokaryon incompatibility" evidence="1">
    <location>
        <begin position="217"/>
        <end position="369"/>
    </location>
</feature>
<dbReference type="Proteomes" id="UP000824596">
    <property type="component" value="Unassembled WGS sequence"/>
</dbReference>